<sequence length="196" mass="21990">MVRLIRSPRLAWGLAALFALLLSACSTGPRISSEGDPSADFSQYRSFAFYSPLAIEGQGYSTPTSNRIRQAARAQLEARSYVYDEQAPDLWVNLNAYLQERTDVTTTPEVDYGIYYSYRARAYVAVPYWRDRTDVRRYTEGTLNVDLVDARQNRLVWTGVAVGRASRSASPTERGAKIDAAMADIFAQYPHRAGAR</sequence>
<dbReference type="AlphaFoldDB" id="E6WQ62"/>
<evidence type="ECO:0000256" key="1">
    <source>
        <dbReference type="SAM" id="SignalP"/>
    </source>
</evidence>
<dbReference type="PROSITE" id="PS51257">
    <property type="entry name" value="PROKAR_LIPOPROTEIN"/>
    <property type="match status" value="1"/>
</dbReference>
<reference evidence="3 4" key="1">
    <citation type="submission" date="2011-01" db="EMBL/GenBank/DDBJ databases">
        <title>Complete sequence of Pseudoxanthomonas suwonensis 11-1.</title>
        <authorList>
            <consortium name="US DOE Joint Genome Institute"/>
            <person name="Lucas S."/>
            <person name="Copeland A."/>
            <person name="Lapidus A."/>
            <person name="Cheng J.-F."/>
            <person name="Goodwin L."/>
            <person name="Pitluck S."/>
            <person name="Teshima H."/>
            <person name="Detter J.C."/>
            <person name="Han C."/>
            <person name="Tapia R."/>
            <person name="Land M."/>
            <person name="Hauser L."/>
            <person name="Kyrpides N."/>
            <person name="Ivanova N."/>
            <person name="Ovchinnikova G."/>
            <person name="Siebers A.K."/>
            <person name="Allgaier M."/>
            <person name="Thelen M.P."/>
            <person name="Hugenholtz P."/>
            <person name="Gladden J."/>
            <person name="Woyke T."/>
        </authorList>
    </citation>
    <scope>NUCLEOTIDE SEQUENCE [LARGE SCALE GENOMIC DNA]</scope>
    <source>
        <strain evidence="4">11-1</strain>
    </source>
</reference>
<keyword evidence="1" id="KW-0732">Signal</keyword>
<dbReference type="Pfam" id="PF13590">
    <property type="entry name" value="DUF4136"/>
    <property type="match status" value="1"/>
</dbReference>
<gene>
    <name evidence="3" type="ordered locus">Psesu_0452</name>
</gene>
<dbReference type="OrthoDB" id="118896at2"/>
<organism evidence="3 4">
    <name type="scientific">Pseudoxanthomonas suwonensis (strain 11-1)</name>
    <dbReference type="NCBI Taxonomy" id="743721"/>
    <lineage>
        <taxon>Bacteria</taxon>
        <taxon>Pseudomonadati</taxon>
        <taxon>Pseudomonadota</taxon>
        <taxon>Gammaproteobacteria</taxon>
        <taxon>Lysobacterales</taxon>
        <taxon>Lysobacteraceae</taxon>
        <taxon>Pseudoxanthomonas</taxon>
    </lineage>
</organism>
<feature type="signal peptide" evidence="1">
    <location>
        <begin position="1"/>
        <end position="24"/>
    </location>
</feature>
<keyword evidence="3" id="KW-0449">Lipoprotein</keyword>
<name>E6WQ62_PSEUU</name>
<keyword evidence="4" id="KW-1185">Reference proteome</keyword>
<evidence type="ECO:0000259" key="2">
    <source>
        <dbReference type="Pfam" id="PF13590"/>
    </source>
</evidence>
<dbReference type="eggNOG" id="ENOG5032YB2">
    <property type="taxonomic scope" value="Bacteria"/>
</dbReference>
<feature type="chain" id="PRO_5003214935" evidence="1">
    <location>
        <begin position="25"/>
        <end position="196"/>
    </location>
</feature>
<dbReference type="InterPro" id="IPR025411">
    <property type="entry name" value="DUF4136"/>
</dbReference>
<dbReference type="KEGG" id="psu:Psesu_0452"/>
<protein>
    <submittedName>
        <fullName evidence="3">Putative lipoprotein</fullName>
    </submittedName>
</protein>
<proteinExistence type="predicted"/>
<dbReference type="HOGENOM" id="CLU_113282_0_0_6"/>
<evidence type="ECO:0000313" key="3">
    <source>
        <dbReference type="EMBL" id="ADV26311.1"/>
    </source>
</evidence>
<dbReference type="Proteomes" id="UP000008632">
    <property type="component" value="Chromosome"/>
</dbReference>
<dbReference type="STRING" id="743721.Psesu_0452"/>
<dbReference type="RefSeq" id="WP_013534141.1">
    <property type="nucleotide sequence ID" value="NC_014924.1"/>
</dbReference>
<accession>E6WQ62</accession>
<dbReference type="Gene3D" id="3.30.160.670">
    <property type="match status" value="1"/>
</dbReference>
<feature type="domain" description="DUF4136" evidence="2">
    <location>
        <begin position="33"/>
        <end position="190"/>
    </location>
</feature>
<dbReference type="EMBL" id="CP002446">
    <property type="protein sequence ID" value="ADV26311.1"/>
    <property type="molecule type" value="Genomic_DNA"/>
</dbReference>
<evidence type="ECO:0000313" key="4">
    <source>
        <dbReference type="Proteomes" id="UP000008632"/>
    </source>
</evidence>